<dbReference type="EMBL" id="PFWU01000045">
    <property type="protein sequence ID" value="PJA45265.1"/>
    <property type="molecule type" value="Genomic_DNA"/>
</dbReference>
<comment type="caution">
    <text evidence="2">The sequence shown here is derived from an EMBL/GenBank/DDBJ whole genome shotgun (WGS) entry which is preliminary data.</text>
</comment>
<organism evidence="2 3">
    <name type="scientific">Candidatus Uhrbacteria bacterium CG_4_9_14_3_um_filter_50_9</name>
    <dbReference type="NCBI Taxonomy" id="1975035"/>
    <lineage>
        <taxon>Bacteria</taxon>
        <taxon>Candidatus Uhriibacteriota</taxon>
    </lineage>
</organism>
<evidence type="ECO:0000313" key="3">
    <source>
        <dbReference type="Proteomes" id="UP000229385"/>
    </source>
</evidence>
<accession>A0A2M7XBL0</accession>
<dbReference type="AlphaFoldDB" id="A0A2M7XBL0"/>
<evidence type="ECO:0000256" key="1">
    <source>
        <dbReference type="SAM" id="MobiDB-lite"/>
    </source>
</evidence>
<gene>
    <name evidence="2" type="ORF">CO174_04135</name>
</gene>
<evidence type="ECO:0000313" key="2">
    <source>
        <dbReference type="EMBL" id="PJA45265.1"/>
    </source>
</evidence>
<name>A0A2M7XBL0_9BACT</name>
<reference evidence="3" key="1">
    <citation type="submission" date="2017-09" db="EMBL/GenBank/DDBJ databases">
        <title>Depth-based differentiation of microbial function through sediment-hosted aquifers and enrichment of novel symbionts in the deep terrestrial subsurface.</title>
        <authorList>
            <person name="Probst A.J."/>
            <person name="Ladd B."/>
            <person name="Jarett J.K."/>
            <person name="Geller-Mcgrath D.E."/>
            <person name="Sieber C.M.K."/>
            <person name="Emerson J.B."/>
            <person name="Anantharaman K."/>
            <person name="Thomas B.C."/>
            <person name="Malmstrom R."/>
            <person name="Stieglmeier M."/>
            <person name="Klingl A."/>
            <person name="Woyke T."/>
            <person name="Ryan C.M."/>
            <person name="Banfield J.F."/>
        </authorList>
    </citation>
    <scope>NUCLEOTIDE SEQUENCE [LARGE SCALE GENOMIC DNA]</scope>
</reference>
<sequence>MKDQFKRILKLVKQTGDTMIVTDSDGENAYVVIDLDQYELFIDAPFSKGKEIDSGVETDIYPDIDPENEPNDVVGHDLEEEGIPDIWDVMKSAGGEGPTWNPEQLSDEELVDLEKQYEAFAKRNVQDAIEETIPKTAESDSKKDEDEFGEEQFYLEPID</sequence>
<feature type="region of interest" description="Disordered" evidence="1">
    <location>
        <begin position="131"/>
        <end position="159"/>
    </location>
</feature>
<protein>
    <submittedName>
        <fullName evidence="2">Uncharacterized protein</fullName>
    </submittedName>
</protein>
<dbReference type="Proteomes" id="UP000229385">
    <property type="component" value="Unassembled WGS sequence"/>
</dbReference>
<proteinExistence type="predicted"/>